<evidence type="ECO:0000313" key="3">
    <source>
        <dbReference type="Proteomes" id="UP000180280"/>
    </source>
</evidence>
<dbReference type="NCBIfam" id="TIGR02814">
    <property type="entry name" value="pfaD_fam"/>
    <property type="match status" value="1"/>
</dbReference>
<feature type="compositionally biased region" description="Low complexity" evidence="1">
    <location>
        <begin position="350"/>
        <end position="361"/>
    </location>
</feature>
<keyword evidence="3" id="KW-1185">Reference proteome</keyword>
<feature type="region of interest" description="Disordered" evidence="1">
    <location>
        <begin position="335"/>
        <end position="375"/>
    </location>
</feature>
<evidence type="ECO:0000256" key="1">
    <source>
        <dbReference type="SAM" id="MobiDB-lite"/>
    </source>
</evidence>
<dbReference type="PANTHER" id="PTHR32332">
    <property type="entry name" value="2-NITROPROPANE DIOXYGENASE"/>
    <property type="match status" value="1"/>
</dbReference>
<dbReference type="EMBL" id="MKCT01000036">
    <property type="protein sequence ID" value="OHX19447.1"/>
    <property type="molecule type" value="Genomic_DNA"/>
</dbReference>
<dbReference type="Pfam" id="PF03060">
    <property type="entry name" value="NMO"/>
    <property type="match status" value="1"/>
</dbReference>
<sequence>MGMIAAGTLGSAEFRADYRVKYAYLAGAMYKGIASKELVTAMGKAGLMAFLGTGGLSPEEIESSIRFIQSELAPGQPYGMNLLSDLARPEQELRTVQIYLEYGIRHVEAAAYMRITPALVRYRLKGIAVDADGIVRAPNHVLAKVSRPEVAALFMQPAPDNIVRELAASGLLDAEEARLADRVPMADDICVEADSGGHTDQGVAYVLMPAMLALRDEMAAKHRYSSKIRMGAAGGIGTPHAAAAAFMLGADFILTGSINQCTCEAGTSESVKELLQHIDVQDTAYAPAGDMFELGAKIQVVRRGLFFPSRPTSCTSFTCATALWKKSIRKPASRFRRSISDVRSTRSGMRRGATTPASTRSSSRRWRATPSEKWP</sequence>
<gene>
    <name evidence="2" type="ORF">BI344_18380</name>
</gene>
<protein>
    <recommendedName>
        <fullName evidence="4">2-nitropropane dioxygenase</fullName>
    </recommendedName>
</protein>
<comment type="caution">
    <text evidence="2">The sequence shown here is derived from an EMBL/GenBank/DDBJ whole genome shotgun (WGS) entry which is preliminary data.</text>
</comment>
<dbReference type="InterPro" id="IPR014179">
    <property type="entry name" value="PfaD-like_TIM-barrel"/>
</dbReference>
<proteinExistence type="predicted"/>
<dbReference type="SUPFAM" id="SSF51395">
    <property type="entry name" value="FMN-linked oxidoreductases"/>
    <property type="match status" value="1"/>
</dbReference>
<accession>A0ABX3CAY9</accession>
<name>A0ABX3CAY9_9NEIS</name>
<evidence type="ECO:0000313" key="2">
    <source>
        <dbReference type="EMBL" id="OHX19447.1"/>
    </source>
</evidence>
<organism evidence="2 3">
    <name type="scientific">Chromobacterium sphagni</name>
    <dbReference type="NCBI Taxonomy" id="1903179"/>
    <lineage>
        <taxon>Bacteria</taxon>
        <taxon>Pseudomonadati</taxon>
        <taxon>Pseudomonadota</taxon>
        <taxon>Betaproteobacteria</taxon>
        <taxon>Neisseriales</taxon>
        <taxon>Chromobacteriaceae</taxon>
        <taxon>Chromobacterium</taxon>
    </lineage>
</organism>
<dbReference type="InterPro" id="IPR013785">
    <property type="entry name" value="Aldolase_TIM"/>
</dbReference>
<reference evidence="2 3" key="1">
    <citation type="submission" date="2016-09" db="EMBL/GenBank/DDBJ databases">
        <title>Chromobacterium muskegensis sp. nov., an insecticidal bacterium isolated from Sphagnum bogs.</title>
        <authorList>
            <person name="Sparks M.E."/>
            <person name="Blackburn M.B."/>
            <person name="Gundersen-Rindal D.E."/>
            <person name="Mitchell A."/>
            <person name="Farrar R."/>
            <person name="Kuhar D."/>
        </authorList>
    </citation>
    <scope>NUCLEOTIDE SEQUENCE [LARGE SCALE GENOMIC DNA]</scope>
    <source>
        <strain evidence="2 3">14B-1</strain>
    </source>
</reference>
<dbReference type="Proteomes" id="UP000180280">
    <property type="component" value="Unassembled WGS sequence"/>
</dbReference>
<evidence type="ECO:0008006" key="4">
    <source>
        <dbReference type="Google" id="ProtNLM"/>
    </source>
</evidence>
<dbReference type="Gene3D" id="3.20.20.70">
    <property type="entry name" value="Aldolase class I"/>
    <property type="match status" value="1"/>
</dbReference>
<dbReference type="PANTHER" id="PTHR32332:SF20">
    <property type="entry name" value="2-NITROPROPANE DIOXYGENASE-LIKE PROTEIN"/>
    <property type="match status" value="1"/>
</dbReference>